<keyword evidence="1" id="KW-0472">Membrane</keyword>
<dbReference type="AlphaFoldDB" id="A0A859FBE8"/>
<feature type="transmembrane region" description="Helical" evidence="1">
    <location>
        <begin position="95"/>
        <end position="114"/>
    </location>
</feature>
<sequence length="117" mass="13926">MGYMNISYLKDYTSIRDGLRDMSSKEVEFNTESLFLVLFTLSFWFVRSWLIYFLAYHLTGYETILVIAGLFIILDGYHAIFNYRIEKLRKSNIPLIRSISDTIFISVFIVYYLINFI</sequence>
<keyword evidence="3" id="KW-1185">Reference proteome</keyword>
<gene>
    <name evidence="2" type="ORF">FLK61_24055</name>
</gene>
<name>A0A859FBE8_9BACI</name>
<dbReference type="KEGG" id="psua:FLK61_24055"/>
<evidence type="ECO:0000256" key="1">
    <source>
        <dbReference type="SAM" id="Phobius"/>
    </source>
</evidence>
<feature type="transmembrane region" description="Helical" evidence="1">
    <location>
        <begin position="34"/>
        <end position="58"/>
    </location>
</feature>
<organism evidence="2 3">
    <name type="scientific">Paenalkalicoccus suaedae</name>
    <dbReference type="NCBI Taxonomy" id="2592382"/>
    <lineage>
        <taxon>Bacteria</taxon>
        <taxon>Bacillati</taxon>
        <taxon>Bacillota</taxon>
        <taxon>Bacilli</taxon>
        <taxon>Bacillales</taxon>
        <taxon>Bacillaceae</taxon>
        <taxon>Paenalkalicoccus</taxon>
    </lineage>
</organism>
<protein>
    <submittedName>
        <fullName evidence="2">Uncharacterized protein</fullName>
    </submittedName>
</protein>
<feature type="transmembrane region" description="Helical" evidence="1">
    <location>
        <begin position="64"/>
        <end position="83"/>
    </location>
</feature>
<evidence type="ECO:0000313" key="3">
    <source>
        <dbReference type="Proteomes" id="UP000318138"/>
    </source>
</evidence>
<keyword evidence="1" id="KW-0812">Transmembrane</keyword>
<accession>A0A859FBE8</accession>
<keyword evidence="1" id="KW-1133">Transmembrane helix</keyword>
<proteinExistence type="predicted"/>
<dbReference type="EMBL" id="CP041372">
    <property type="protein sequence ID" value="QKS69864.1"/>
    <property type="molecule type" value="Genomic_DNA"/>
</dbReference>
<reference evidence="3" key="1">
    <citation type="submission" date="2019-07" db="EMBL/GenBank/DDBJ databases">
        <title>Bacillus alkalisoli sp. nov. isolated from saline soil.</title>
        <authorList>
            <person name="Sun J.-Q."/>
            <person name="Xu L."/>
        </authorList>
    </citation>
    <scope>NUCLEOTIDE SEQUENCE [LARGE SCALE GENOMIC DNA]</scope>
    <source>
        <strain evidence="3">M4U3P1</strain>
    </source>
</reference>
<dbReference type="Proteomes" id="UP000318138">
    <property type="component" value="Chromosome"/>
</dbReference>
<evidence type="ECO:0000313" key="2">
    <source>
        <dbReference type="EMBL" id="QKS69864.1"/>
    </source>
</evidence>